<dbReference type="InterPro" id="IPR032623">
    <property type="entry name" value="FecR_N"/>
</dbReference>
<evidence type="ECO:0000259" key="2">
    <source>
        <dbReference type="Pfam" id="PF04773"/>
    </source>
</evidence>
<dbReference type="HOGENOM" id="CLU_050192_0_2_5"/>
<dbReference type="InterPro" id="IPR006860">
    <property type="entry name" value="FecR"/>
</dbReference>
<reference evidence="4 5" key="1">
    <citation type="journal article" date="2015" name="Int. J. Syst. Evol. Microbiol.">
        <title>Description of Sphingopyxis fribergensis sp. nov. - a soil bacterium with the ability to degrade styrene and phenylacetic acid.</title>
        <authorList>
            <person name="Oelschlagel M."/>
            <person name="Ruckert C."/>
            <person name="Kalinowski J."/>
            <person name="Schmidt G."/>
            <person name="Schlomann M."/>
            <person name="Tischler D."/>
        </authorList>
    </citation>
    <scope>NUCLEOTIDE SEQUENCE [LARGE SCALE GENOMIC DNA]</scope>
    <source>
        <strain evidence="4 5">Kp5.2</strain>
    </source>
</reference>
<evidence type="ECO:0000256" key="1">
    <source>
        <dbReference type="SAM" id="Phobius"/>
    </source>
</evidence>
<dbReference type="Pfam" id="PF04773">
    <property type="entry name" value="FecR"/>
    <property type="match status" value="1"/>
</dbReference>
<dbReference type="STRING" id="1515612.SKP52_21745"/>
<proteinExistence type="predicted"/>
<dbReference type="Gene3D" id="3.55.50.30">
    <property type="match status" value="1"/>
</dbReference>
<dbReference type="OrthoDB" id="9798846at2"/>
<dbReference type="Pfam" id="PF16220">
    <property type="entry name" value="DUF4880"/>
    <property type="match status" value="1"/>
</dbReference>
<organism evidence="4 5">
    <name type="scientific">Sphingopyxis fribergensis</name>
    <dbReference type="NCBI Taxonomy" id="1515612"/>
    <lineage>
        <taxon>Bacteria</taxon>
        <taxon>Pseudomonadati</taxon>
        <taxon>Pseudomonadota</taxon>
        <taxon>Alphaproteobacteria</taxon>
        <taxon>Sphingomonadales</taxon>
        <taxon>Sphingomonadaceae</taxon>
        <taxon>Sphingopyxis</taxon>
    </lineage>
</organism>
<feature type="domain" description="FecR N-terminal" evidence="3">
    <location>
        <begin position="9"/>
        <end position="49"/>
    </location>
</feature>
<keyword evidence="5" id="KW-1185">Reference proteome</keyword>
<evidence type="ECO:0000313" key="5">
    <source>
        <dbReference type="Proteomes" id="UP000030907"/>
    </source>
</evidence>
<dbReference type="PANTHER" id="PTHR30273:SF2">
    <property type="entry name" value="PROTEIN FECR"/>
    <property type="match status" value="1"/>
</dbReference>
<feature type="transmembrane region" description="Helical" evidence="1">
    <location>
        <begin position="79"/>
        <end position="100"/>
    </location>
</feature>
<dbReference type="PIRSF" id="PIRSF018266">
    <property type="entry name" value="FecR"/>
    <property type="match status" value="1"/>
</dbReference>
<sequence length="327" mass="36373">MKRQEAIEDQALDWLIRRNGEDWSEDERVKLDTWLEESMAHKAAFWRVDHLWQQADRIKALGIDPHSEIKGPQPARLRWPAAIAASLIAAIGIGGISLGLKFVDSPPTRTQLAQPARFDTPIGGRRVVPLVDGSKVELNTQTVLRTAVNETRREVWLDSGEAFFEVAHREGEPFVIHAGRQTITVLGTKFSVRRDRDRVIVNVLEGRVRVDDGDGQMAHAAIITAGDTAISRGISTLIAPRSEERVENALAWRDGMLSFDQAPLSDVVAEFNRYNRTRLVVTDAQASHIPIGGSFQASSVDSFTRLLRDAYGLKIQRDGQTVIISSQ</sequence>
<evidence type="ECO:0000313" key="4">
    <source>
        <dbReference type="EMBL" id="AJA11203.1"/>
    </source>
</evidence>
<accession>A0A0A7PPR8</accession>
<dbReference type="Gene3D" id="2.60.120.1440">
    <property type="match status" value="1"/>
</dbReference>
<protein>
    <submittedName>
        <fullName evidence="4">FecR family protein</fullName>
    </submittedName>
</protein>
<dbReference type="KEGG" id="sphk:SKP52_21745"/>
<keyword evidence="1" id="KW-0812">Transmembrane</keyword>
<evidence type="ECO:0000259" key="3">
    <source>
        <dbReference type="Pfam" id="PF16220"/>
    </source>
</evidence>
<dbReference type="InterPro" id="IPR012373">
    <property type="entry name" value="Ferrdict_sens_TM"/>
</dbReference>
<keyword evidence="1" id="KW-1133">Transmembrane helix</keyword>
<dbReference type="Proteomes" id="UP000030907">
    <property type="component" value="Chromosome"/>
</dbReference>
<gene>
    <name evidence="4" type="ORF">SKP52_21745</name>
</gene>
<dbReference type="RefSeq" id="WP_039578599.1">
    <property type="nucleotide sequence ID" value="NZ_CP009122.1"/>
</dbReference>
<dbReference type="AlphaFoldDB" id="A0A0A7PPR8"/>
<dbReference type="EMBL" id="CP009122">
    <property type="protein sequence ID" value="AJA11203.1"/>
    <property type="molecule type" value="Genomic_DNA"/>
</dbReference>
<keyword evidence="1" id="KW-0472">Membrane</keyword>
<feature type="domain" description="FecR protein" evidence="2">
    <location>
        <begin position="119"/>
        <end position="209"/>
    </location>
</feature>
<dbReference type="GO" id="GO:0016989">
    <property type="term" value="F:sigma factor antagonist activity"/>
    <property type="evidence" value="ECO:0007669"/>
    <property type="project" value="TreeGrafter"/>
</dbReference>
<name>A0A0A7PPR8_9SPHN</name>
<dbReference type="PANTHER" id="PTHR30273">
    <property type="entry name" value="PERIPLASMIC SIGNAL SENSOR AND SIGMA FACTOR ACTIVATOR FECR-RELATED"/>
    <property type="match status" value="1"/>
</dbReference>